<dbReference type="HAMAP" id="MF_01398">
    <property type="entry name" value="ATP_synth_b_bprime"/>
    <property type="match status" value="1"/>
</dbReference>
<evidence type="ECO:0000313" key="15">
    <source>
        <dbReference type="Proteomes" id="UP000549617"/>
    </source>
</evidence>
<evidence type="ECO:0000256" key="11">
    <source>
        <dbReference type="ARBA" id="ARBA00037847"/>
    </source>
</evidence>
<keyword evidence="15" id="KW-1185">Reference proteome</keyword>
<dbReference type="GO" id="GO:0045259">
    <property type="term" value="C:proton-transporting ATP synthase complex"/>
    <property type="evidence" value="ECO:0007669"/>
    <property type="project" value="UniProtKB-KW"/>
</dbReference>
<keyword evidence="7 12" id="KW-0472">Membrane</keyword>
<keyword evidence="1 12" id="KW-0813">Transport</keyword>
<sequence length="164" mass="16803">MPQIAQIAATYASQIFWLLLIFGAVFFVIGLGMVPKVQSTVDARDKQIAGDLAAAEQARKDADAREEAYRAKTDANRAEALKVTQAAKAKGIFDSETALAKADAEIADTVSAAEARIKAASDAASAGIETIAAEAAQAMVARLSGANITPAQAAIAVKAALANG</sequence>
<keyword evidence="12" id="KW-1003">Cell membrane</keyword>
<comment type="subcellular location">
    <subcellularLocation>
        <location evidence="12">Cell membrane</location>
        <topology evidence="12">Single-pass membrane protein</topology>
    </subcellularLocation>
    <subcellularLocation>
        <location evidence="11">Endomembrane system</location>
        <topology evidence="11">Single-pass membrane protein</topology>
    </subcellularLocation>
</comment>
<dbReference type="GO" id="GO:0046933">
    <property type="term" value="F:proton-transporting ATP synthase activity, rotational mechanism"/>
    <property type="evidence" value="ECO:0007669"/>
    <property type="project" value="UniProtKB-UniRule"/>
</dbReference>
<comment type="caution">
    <text evidence="14">The sequence shown here is derived from an EMBL/GenBank/DDBJ whole genome shotgun (WGS) entry which is preliminary data.</text>
</comment>
<keyword evidence="8 12" id="KW-0066">ATP synthesis</keyword>
<accession>A0A7W9AK26</accession>
<comment type="similarity">
    <text evidence="12 13">Belongs to the ATPase B chain family.</text>
</comment>
<dbReference type="Proteomes" id="UP000549617">
    <property type="component" value="Unassembled WGS sequence"/>
</dbReference>
<evidence type="ECO:0000256" key="1">
    <source>
        <dbReference type="ARBA" id="ARBA00022448"/>
    </source>
</evidence>
<evidence type="ECO:0000256" key="2">
    <source>
        <dbReference type="ARBA" id="ARBA00022547"/>
    </source>
</evidence>
<keyword evidence="6 12" id="KW-0406">Ion transport</keyword>
<comment type="function">
    <text evidence="10">Component of the F(0) channel, it forms part of the peripheral stalk, linking F(1) to F(0). The b'-subunit is a diverged and duplicated form of b found in plants and photosynthetic bacteria.</text>
</comment>
<name>A0A7W9AK26_9SPHN</name>
<protein>
    <recommendedName>
        <fullName evidence="12">ATP synthase subunit b</fullName>
    </recommendedName>
    <alternativeName>
        <fullName evidence="12">ATP synthase F(0) sector subunit b</fullName>
    </alternativeName>
    <alternativeName>
        <fullName evidence="12">ATPase subunit I</fullName>
    </alternativeName>
    <alternativeName>
        <fullName evidence="12">F-type ATPase subunit b</fullName>
        <shortName evidence="12">F-ATPase subunit b</shortName>
    </alternativeName>
</protein>
<dbReference type="AlphaFoldDB" id="A0A7W9AK26"/>
<comment type="subunit">
    <text evidence="12">F-type ATPases have 2 components, F(1) - the catalytic core - and F(0) - the membrane proton channel. F(1) has five subunits: alpha(3), beta(3), gamma(1), delta(1), epsilon(1). F(0) has three main subunits: a(1), b(2) and c(10-14). The alpha and beta chains form an alternating ring which encloses part of the gamma chain. F(1) is attached to F(0) by a central stalk formed by the gamma and epsilon chains, while a peripheral stalk is formed by the delta and b chains.</text>
</comment>
<gene>
    <name evidence="12" type="primary">atpF</name>
    <name evidence="14" type="ORF">FHS49_003041</name>
</gene>
<keyword evidence="3 12" id="KW-0812">Transmembrane</keyword>
<evidence type="ECO:0000256" key="5">
    <source>
        <dbReference type="ARBA" id="ARBA00022989"/>
    </source>
</evidence>
<evidence type="ECO:0000256" key="6">
    <source>
        <dbReference type="ARBA" id="ARBA00023065"/>
    </source>
</evidence>
<dbReference type="RefSeq" id="WP_184020069.1">
    <property type="nucleotide sequence ID" value="NZ_JACIJC010000005.1"/>
</dbReference>
<evidence type="ECO:0000256" key="8">
    <source>
        <dbReference type="ARBA" id="ARBA00023310"/>
    </source>
</evidence>
<dbReference type="InterPro" id="IPR002146">
    <property type="entry name" value="ATP_synth_b/b'su_bac/chlpt"/>
</dbReference>
<evidence type="ECO:0000256" key="13">
    <source>
        <dbReference type="RuleBase" id="RU003848"/>
    </source>
</evidence>
<evidence type="ECO:0000256" key="12">
    <source>
        <dbReference type="HAMAP-Rule" id="MF_01398"/>
    </source>
</evidence>
<keyword evidence="2 12" id="KW-0138">CF(0)</keyword>
<keyword evidence="5 12" id="KW-1133">Transmembrane helix</keyword>
<feature type="transmembrane region" description="Helical" evidence="12">
    <location>
        <begin position="15"/>
        <end position="34"/>
    </location>
</feature>
<dbReference type="Pfam" id="PF00430">
    <property type="entry name" value="ATP-synt_B"/>
    <property type="match status" value="1"/>
</dbReference>
<reference evidence="14 15" key="1">
    <citation type="submission" date="2020-08" db="EMBL/GenBank/DDBJ databases">
        <title>Genomic Encyclopedia of Type Strains, Phase IV (KMG-IV): sequencing the most valuable type-strain genomes for metagenomic binning, comparative biology and taxonomic classification.</title>
        <authorList>
            <person name="Goeker M."/>
        </authorList>
    </citation>
    <scope>NUCLEOTIDE SEQUENCE [LARGE SCALE GENOMIC DNA]</scope>
    <source>
        <strain evidence="14 15">DSM 25079</strain>
    </source>
</reference>
<proteinExistence type="inferred from homology"/>
<dbReference type="GO" id="GO:0012505">
    <property type="term" value="C:endomembrane system"/>
    <property type="evidence" value="ECO:0007669"/>
    <property type="project" value="UniProtKB-SubCell"/>
</dbReference>
<evidence type="ECO:0000256" key="9">
    <source>
        <dbReference type="ARBA" id="ARBA00025198"/>
    </source>
</evidence>
<dbReference type="GO" id="GO:0005886">
    <property type="term" value="C:plasma membrane"/>
    <property type="evidence" value="ECO:0007669"/>
    <property type="project" value="UniProtKB-SubCell"/>
</dbReference>
<comment type="function">
    <text evidence="9 12">F(1)F(0) ATP synthase produces ATP from ADP in the presence of a proton or sodium gradient. F-type ATPases consist of two structural domains, F(1) containing the extramembraneous catalytic core and F(0) containing the membrane proton channel, linked together by a central stalk and a peripheral stalk. During catalysis, ATP synthesis in the catalytic domain of F(1) is coupled via a rotary mechanism of the central stalk subunits to proton translocation.</text>
</comment>
<organism evidence="14 15">
    <name type="scientific">Sphingobium boeckii</name>
    <dbReference type="NCBI Taxonomy" id="1082345"/>
    <lineage>
        <taxon>Bacteria</taxon>
        <taxon>Pseudomonadati</taxon>
        <taxon>Pseudomonadota</taxon>
        <taxon>Alphaproteobacteria</taxon>
        <taxon>Sphingomonadales</taxon>
        <taxon>Sphingomonadaceae</taxon>
        <taxon>Sphingobium</taxon>
    </lineage>
</organism>
<evidence type="ECO:0000256" key="10">
    <source>
        <dbReference type="ARBA" id="ARBA00025614"/>
    </source>
</evidence>
<dbReference type="CDD" id="cd06503">
    <property type="entry name" value="ATP-synt_Fo_b"/>
    <property type="match status" value="1"/>
</dbReference>
<evidence type="ECO:0000256" key="4">
    <source>
        <dbReference type="ARBA" id="ARBA00022781"/>
    </source>
</evidence>
<keyword evidence="4 12" id="KW-0375">Hydrogen ion transport</keyword>
<evidence type="ECO:0000313" key="14">
    <source>
        <dbReference type="EMBL" id="MBB5687013.1"/>
    </source>
</evidence>
<dbReference type="EMBL" id="JACIJC010000005">
    <property type="protein sequence ID" value="MBB5687013.1"/>
    <property type="molecule type" value="Genomic_DNA"/>
</dbReference>
<evidence type="ECO:0000256" key="7">
    <source>
        <dbReference type="ARBA" id="ARBA00023136"/>
    </source>
</evidence>
<evidence type="ECO:0000256" key="3">
    <source>
        <dbReference type="ARBA" id="ARBA00022692"/>
    </source>
</evidence>